<organism evidence="21 22">
    <name type="scientific">Penicillium capsulatum</name>
    <dbReference type="NCBI Taxonomy" id="69766"/>
    <lineage>
        <taxon>Eukaryota</taxon>
        <taxon>Fungi</taxon>
        <taxon>Dikarya</taxon>
        <taxon>Ascomycota</taxon>
        <taxon>Pezizomycotina</taxon>
        <taxon>Eurotiomycetes</taxon>
        <taxon>Eurotiomycetidae</taxon>
        <taxon>Eurotiales</taxon>
        <taxon>Aspergillaceae</taxon>
        <taxon>Penicillium</taxon>
    </lineage>
</organism>
<evidence type="ECO:0000256" key="7">
    <source>
        <dbReference type="ARBA" id="ARBA00022490"/>
    </source>
</evidence>
<dbReference type="InterPro" id="IPR012132">
    <property type="entry name" value="GMC_OxRdtase"/>
</dbReference>
<evidence type="ECO:0000256" key="8">
    <source>
        <dbReference type="ARBA" id="ARBA00022512"/>
    </source>
</evidence>
<keyword evidence="10 17" id="KW-0285">Flavoprotein</keyword>
<keyword evidence="9" id="KW-0964">Secreted</keyword>
<name>A0A9W9LME5_9EURO</name>
<keyword evidence="11 16" id="KW-0274">FAD</keyword>
<comment type="subunit">
    <text evidence="6">Homodimer.</text>
</comment>
<proteinExistence type="inferred from homology"/>
<protein>
    <recommendedName>
        <fullName evidence="14">glucose oxidase</fullName>
        <ecNumber evidence="14">1.1.3.4</ecNumber>
    </recommendedName>
</protein>
<dbReference type="InterPro" id="IPR027424">
    <property type="entry name" value="Glucose_Oxidase_domain_2"/>
</dbReference>
<accession>A0A9W9LME5</accession>
<sequence length="591" mass="64162">MRNLASLVLLLAAAVLHASHATETSSNYDYIVVGGGTSGLVVANRLSELQGINVLVIEAGGSVLNNSNVTSTSGYGKAFGTAIDWAYKTTDQEYGGGTPQTVRAAKALGGTSTINGMVYLRAQDAQIDAWEQIGNRGWNWKNLFPYFRKSEQFQVPSNYAWLDGSGVSYNRDAHGYKGPVKVGWSSSQINDGLAQKLNATYQNMDTPVPWNEDPNGGQMVGYSVYPKTVDSDLNIREDAARAFYYPYQSRRNLHVWLHTTANKITWKSGEDATAEGVEVTFANRSTAVVKASREVILAAGALKSPVLLELSGIGNPDVLSKHGIDTKINLPTVGENLQDQMNNGLAWDSKTKYSGSASYVAYPSADQLFPNATAVGSKLLDQLPAYAAQVASANGNVTTASDIYRFFKIQWDLIFKSHIPVAEILMEPSGSTYDIEYWGSVPFSRGNIHISSADPTAAARIDPKYFMLDFDFHAQTEAARFIRKMFKTEPLASMAGEETEPGLSSVAADAGDEGWSHFIKSKYRSNFHPISTASMMPKELGGVVDTSLKVYGTSNVRIVDASVLPMQVCGHLQSTVYAVAERAADIIKEEL</sequence>
<dbReference type="Pfam" id="PF05199">
    <property type="entry name" value="GMC_oxred_C"/>
    <property type="match status" value="1"/>
</dbReference>
<gene>
    <name evidence="21" type="ORF">N7492_006146</name>
</gene>
<evidence type="ECO:0000256" key="5">
    <source>
        <dbReference type="ARBA" id="ARBA00010790"/>
    </source>
</evidence>
<feature type="binding site" evidence="16">
    <location>
        <begin position="37"/>
        <end position="38"/>
    </location>
    <ligand>
        <name>FAD</name>
        <dbReference type="ChEBI" id="CHEBI:57692"/>
    </ligand>
</feature>
<evidence type="ECO:0000259" key="19">
    <source>
        <dbReference type="PROSITE" id="PS00623"/>
    </source>
</evidence>
<dbReference type="PANTHER" id="PTHR11552">
    <property type="entry name" value="GLUCOSE-METHANOL-CHOLINE GMC OXIDOREDUCTASE"/>
    <property type="match status" value="1"/>
</dbReference>
<feature type="domain" description="Glucose-methanol-choline oxidoreductase N-terminal" evidence="20">
    <location>
        <begin position="300"/>
        <end position="314"/>
    </location>
</feature>
<keyword evidence="22" id="KW-1185">Reference proteome</keyword>
<evidence type="ECO:0000256" key="6">
    <source>
        <dbReference type="ARBA" id="ARBA00011738"/>
    </source>
</evidence>
<evidence type="ECO:0000256" key="14">
    <source>
        <dbReference type="ARBA" id="ARBA00049722"/>
    </source>
</evidence>
<reference evidence="21" key="2">
    <citation type="journal article" date="2023" name="IMA Fungus">
        <title>Comparative genomic study of the Penicillium genus elucidates a diverse pangenome and 15 lateral gene transfer events.</title>
        <authorList>
            <person name="Petersen C."/>
            <person name="Sorensen T."/>
            <person name="Nielsen M.R."/>
            <person name="Sondergaard T.E."/>
            <person name="Sorensen J.L."/>
            <person name="Fitzpatrick D.A."/>
            <person name="Frisvad J.C."/>
            <person name="Nielsen K.L."/>
        </authorList>
    </citation>
    <scope>NUCLEOTIDE SEQUENCE</scope>
    <source>
        <strain evidence="21">IBT 21917</strain>
    </source>
</reference>
<dbReference type="PROSITE" id="PS00623">
    <property type="entry name" value="GMC_OXRED_1"/>
    <property type="match status" value="1"/>
</dbReference>
<dbReference type="InterPro" id="IPR036188">
    <property type="entry name" value="FAD/NAD-bd_sf"/>
</dbReference>
<evidence type="ECO:0000313" key="21">
    <source>
        <dbReference type="EMBL" id="KAJ5165850.1"/>
    </source>
</evidence>
<keyword evidence="8" id="KW-0134">Cell wall</keyword>
<evidence type="ECO:0000256" key="10">
    <source>
        <dbReference type="ARBA" id="ARBA00022630"/>
    </source>
</evidence>
<feature type="binding site" evidence="16">
    <location>
        <position position="111"/>
    </location>
    <ligand>
        <name>FAD</name>
        <dbReference type="ChEBI" id="CHEBI:57692"/>
    </ligand>
</feature>
<dbReference type="Gene3D" id="3.30.560.10">
    <property type="entry name" value="Glucose Oxidase, domain 3"/>
    <property type="match status" value="1"/>
</dbReference>
<comment type="similarity">
    <text evidence="5 17">Belongs to the GMC oxidoreductase family.</text>
</comment>
<evidence type="ECO:0000313" key="22">
    <source>
        <dbReference type="Proteomes" id="UP001146351"/>
    </source>
</evidence>
<dbReference type="PANTHER" id="PTHR11552:SF201">
    <property type="entry name" value="GLUCOSE-METHANOL-CHOLINE OXIDOREDUCTASE N-TERMINAL DOMAIN-CONTAINING PROTEIN"/>
    <property type="match status" value="1"/>
</dbReference>
<feature type="domain" description="Glucose-methanol-choline oxidoreductase N-terminal" evidence="19">
    <location>
        <begin position="105"/>
        <end position="128"/>
    </location>
</feature>
<keyword evidence="12" id="KW-0560">Oxidoreductase</keyword>
<dbReference type="Proteomes" id="UP001146351">
    <property type="component" value="Unassembled WGS sequence"/>
</dbReference>
<feature type="binding site" evidence="16">
    <location>
        <begin position="115"/>
        <end position="118"/>
    </location>
    <ligand>
        <name>FAD</name>
        <dbReference type="ChEBI" id="CHEBI:57692"/>
    </ligand>
</feature>
<dbReference type="PIRSF" id="PIRSF000137">
    <property type="entry name" value="Alcohol_oxidase"/>
    <property type="match status" value="1"/>
</dbReference>
<evidence type="ECO:0000256" key="17">
    <source>
        <dbReference type="RuleBase" id="RU003968"/>
    </source>
</evidence>
<evidence type="ECO:0000256" key="2">
    <source>
        <dbReference type="ARBA" id="ARBA00004191"/>
    </source>
</evidence>
<dbReference type="Gene3D" id="4.10.450.10">
    <property type="entry name" value="Glucose Oxidase, domain 2"/>
    <property type="match status" value="1"/>
</dbReference>
<comment type="cofactor">
    <cofactor evidence="1 16">
        <name>FAD</name>
        <dbReference type="ChEBI" id="CHEBI:57692"/>
    </cofactor>
</comment>
<evidence type="ECO:0000256" key="16">
    <source>
        <dbReference type="PIRSR" id="PIRSR000137-2"/>
    </source>
</evidence>
<keyword evidence="7" id="KW-0963">Cytoplasm</keyword>
<evidence type="ECO:0000256" key="9">
    <source>
        <dbReference type="ARBA" id="ARBA00022530"/>
    </source>
</evidence>
<dbReference type="SUPFAM" id="SSF51905">
    <property type="entry name" value="FAD/NAD(P)-binding domain"/>
    <property type="match status" value="1"/>
</dbReference>
<dbReference type="PROSITE" id="PS00624">
    <property type="entry name" value="GMC_OXRED_2"/>
    <property type="match status" value="1"/>
</dbReference>
<feature type="chain" id="PRO_5040827938" description="glucose oxidase" evidence="18">
    <location>
        <begin position="22"/>
        <end position="591"/>
    </location>
</feature>
<dbReference type="EC" id="1.1.3.4" evidence="14"/>
<evidence type="ECO:0000256" key="1">
    <source>
        <dbReference type="ARBA" id="ARBA00001974"/>
    </source>
</evidence>
<dbReference type="Pfam" id="PF00732">
    <property type="entry name" value="GMC_oxred_N"/>
    <property type="match status" value="1"/>
</dbReference>
<feature type="active site" description="Proton donor" evidence="15">
    <location>
        <position position="528"/>
    </location>
</feature>
<dbReference type="InterPro" id="IPR000172">
    <property type="entry name" value="GMC_OxRdtase_N"/>
</dbReference>
<evidence type="ECO:0000256" key="12">
    <source>
        <dbReference type="ARBA" id="ARBA00023002"/>
    </source>
</evidence>
<keyword evidence="9" id="KW-0272">Extracellular matrix</keyword>
<dbReference type="EMBL" id="JAPQKO010000004">
    <property type="protein sequence ID" value="KAJ5165850.1"/>
    <property type="molecule type" value="Genomic_DNA"/>
</dbReference>
<reference evidence="21" key="1">
    <citation type="submission" date="2022-11" db="EMBL/GenBank/DDBJ databases">
        <authorList>
            <person name="Petersen C."/>
        </authorList>
    </citation>
    <scope>NUCLEOTIDE SEQUENCE</scope>
    <source>
        <strain evidence="21">IBT 21917</strain>
    </source>
</reference>
<comment type="caution">
    <text evidence="21">The sequence shown here is derived from an EMBL/GenBank/DDBJ whole genome shotgun (WGS) entry which is preliminary data.</text>
</comment>
<comment type="catalytic activity">
    <reaction evidence="13">
        <text>beta-D-glucose + O2 = D-glucono-1,5-lactone + H2O2</text>
        <dbReference type="Rhea" id="RHEA:11428"/>
        <dbReference type="ChEBI" id="CHEBI:15379"/>
        <dbReference type="ChEBI" id="CHEBI:15903"/>
        <dbReference type="ChEBI" id="CHEBI:16217"/>
        <dbReference type="ChEBI" id="CHEBI:16240"/>
        <dbReference type="EC" id="1.1.3.4"/>
    </reaction>
    <physiologicalReaction direction="left-to-right" evidence="13">
        <dbReference type="Rhea" id="RHEA:11429"/>
    </physiologicalReaction>
</comment>
<evidence type="ECO:0000256" key="13">
    <source>
        <dbReference type="ARBA" id="ARBA00049435"/>
    </source>
</evidence>
<evidence type="ECO:0000256" key="11">
    <source>
        <dbReference type="ARBA" id="ARBA00022827"/>
    </source>
</evidence>
<dbReference type="GO" id="GO:0050660">
    <property type="term" value="F:flavin adenine dinucleotide binding"/>
    <property type="evidence" value="ECO:0007669"/>
    <property type="project" value="InterPro"/>
</dbReference>
<comment type="subcellular location">
    <subcellularLocation>
        <location evidence="3">Cytoplasm</location>
    </subcellularLocation>
    <subcellularLocation>
        <location evidence="2">Secreted</location>
        <location evidence="2">Cell wall</location>
    </subcellularLocation>
    <subcellularLocation>
        <location evidence="4">Secreted</location>
        <location evidence="4">Extracellular space</location>
        <location evidence="4">Extracellular matrix</location>
    </subcellularLocation>
</comment>
<evidence type="ECO:0000256" key="3">
    <source>
        <dbReference type="ARBA" id="ARBA00004496"/>
    </source>
</evidence>
<evidence type="ECO:0000256" key="18">
    <source>
        <dbReference type="SAM" id="SignalP"/>
    </source>
</evidence>
<feature type="active site" description="Proton acceptor" evidence="15">
    <location>
        <position position="571"/>
    </location>
</feature>
<dbReference type="AlphaFoldDB" id="A0A9W9LME5"/>
<dbReference type="GO" id="GO:0046562">
    <property type="term" value="F:beta-D-glucose oxidase activity"/>
    <property type="evidence" value="ECO:0007669"/>
    <property type="project" value="UniProtKB-EC"/>
</dbReference>
<keyword evidence="18" id="KW-0732">Signal</keyword>
<feature type="signal peptide" evidence="18">
    <location>
        <begin position="1"/>
        <end position="21"/>
    </location>
</feature>
<dbReference type="InterPro" id="IPR007867">
    <property type="entry name" value="GMC_OxRtase_C"/>
</dbReference>
<evidence type="ECO:0000256" key="15">
    <source>
        <dbReference type="PIRSR" id="PIRSR000137-1"/>
    </source>
</evidence>
<dbReference type="SUPFAM" id="SSF54373">
    <property type="entry name" value="FAD-linked reductases, C-terminal domain"/>
    <property type="match status" value="1"/>
</dbReference>
<evidence type="ECO:0000259" key="20">
    <source>
        <dbReference type="PROSITE" id="PS00624"/>
    </source>
</evidence>
<dbReference type="GO" id="GO:0005737">
    <property type="term" value="C:cytoplasm"/>
    <property type="evidence" value="ECO:0007669"/>
    <property type="project" value="UniProtKB-SubCell"/>
</dbReference>
<dbReference type="Gene3D" id="3.50.50.60">
    <property type="entry name" value="FAD/NAD(P)-binding domain"/>
    <property type="match status" value="1"/>
</dbReference>
<evidence type="ECO:0000256" key="4">
    <source>
        <dbReference type="ARBA" id="ARBA00004498"/>
    </source>
</evidence>
<dbReference type="OrthoDB" id="269227at2759"/>